<feature type="domain" description="DUF4232" evidence="2">
    <location>
        <begin position="56"/>
        <end position="182"/>
    </location>
</feature>
<evidence type="ECO:0000259" key="2">
    <source>
        <dbReference type="Pfam" id="PF14016"/>
    </source>
</evidence>
<dbReference type="Proteomes" id="UP001499884">
    <property type="component" value="Unassembled WGS sequence"/>
</dbReference>
<keyword evidence="4" id="KW-1185">Reference proteome</keyword>
<evidence type="ECO:0000256" key="1">
    <source>
        <dbReference type="SAM" id="SignalP"/>
    </source>
</evidence>
<organism evidence="3 4">
    <name type="scientific">Streptomyces tremellae</name>
    <dbReference type="NCBI Taxonomy" id="1124239"/>
    <lineage>
        <taxon>Bacteria</taxon>
        <taxon>Bacillati</taxon>
        <taxon>Actinomycetota</taxon>
        <taxon>Actinomycetes</taxon>
        <taxon>Kitasatosporales</taxon>
        <taxon>Streptomycetaceae</taxon>
        <taxon>Streptomyces</taxon>
    </lineage>
</organism>
<comment type="caution">
    <text evidence="3">The sequence shown here is derived from an EMBL/GenBank/DDBJ whole genome shotgun (WGS) entry which is preliminary data.</text>
</comment>
<feature type="signal peptide" evidence="1">
    <location>
        <begin position="1"/>
        <end position="23"/>
    </location>
</feature>
<feature type="chain" id="PRO_5045745634" description="DUF4232 domain-containing protein" evidence="1">
    <location>
        <begin position="24"/>
        <end position="191"/>
    </location>
</feature>
<evidence type="ECO:0000313" key="3">
    <source>
        <dbReference type="EMBL" id="GAA3750118.1"/>
    </source>
</evidence>
<reference evidence="4" key="1">
    <citation type="journal article" date="2019" name="Int. J. Syst. Evol. Microbiol.">
        <title>The Global Catalogue of Microorganisms (GCM) 10K type strain sequencing project: providing services to taxonomists for standard genome sequencing and annotation.</title>
        <authorList>
            <consortium name="The Broad Institute Genomics Platform"/>
            <consortium name="The Broad Institute Genome Sequencing Center for Infectious Disease"/>
            <person name="Wu L."/>
            <person name="Ma J."/>
        </authorList>
    </citation>
    <scope>NUCLEOTIDE SEQUENCE [LARGE SCALE GENOMIC DNA]</scope>
    <source>
        <strain evidence="4">JCM 30846</strain>
    </source>
</reference>
<dbReference type="Pfam" id="PF14016">
    <property type="entry name" value="DUF4232"/>
    <property type="match status" value="1"/>
</dbReference>
<sequence>MQHALRPRATAAFLALAAGGALAAYGPSAAAHAAAPAHATARTAGTLSPAAGEPPCTTAHTRVTVAKVVRPVNHMLLTVTNTGSTRCAAYGAPVVGFDGDQSPLRVLDDSVPQAVVELEPGDSAYAGILLSSADGSGTHGHHVTSLRAGFENRDLEPIGTPTTLPVPGGAYEDDSAFVTYWQSTPALALLY</sequence>
<evidence type="ECO:0000313" key="4">
    <source>
        <dbReference type="Proteomes" id="UP001499884"/>
    </source>
</evidence>
<dbReference type="RefSeq" id="WP_345652452.1">
    <property type="nucleotide sequence ID" value="NZ_BAABEP010000050.1"/>
</dbReference>
<dbReference type="EMBL" id="BAABEP010000050">
    <property type="protein sequence ID" value="GAA3750118.1"/>
    <property type="molecule type" value="Genomic_DNA"/>
</dbReference>
<dbReference type="InterPro" id="IPR025326">
    <property type="entry name" value="DUF4232"/>
</dbReference>
<accession>A0ABP7G242</accession>
<proteinExistence type="predicted"/>
<keyword evidence="1" id="KW-0732">Signal</keyword>
<gene>
    <name evidence="3" type="ORF">GCM10023082_52640</name>
</gene>
<protein>
    <recommendedName>
        <fullName evidence="2">DUF4232 domain-containing protein</fullName>
    </recommendedName>
</protein>
<name>A0ABP7G242_9ACTN</name>